<dbReference type="GO" id="GO:0004803">
    <property type="term" value="F:transposase activity"/>
    <property type="evidence" value="ECO:0007669"/>
    <property type="project" value="InterPro"/>
</dbReference>
<evidence type="ECO:0000259" key="2">
    <source>
        <dbReference type="Pfam" id="PF05598"/>
    </source>
</evidence>
<reference evidence="3" key="1">
    <citation type="journal article" date="2020" name="mSystems">
        <title>Genome- and Community-Level Interaction Insights into Carbon Utilization and Element Cycling Functions of Hydrothermarchaeota in Hydrothermal Sediment.</title>
        <authorList>
            <person name="Zhou Z."/>
            <person name="Liu Y."/>
            <person name="Xu W."/>
            <person name="Pan J."/>
            <person name="Luo Z.H."/>
            <person name="Li M."/>
        </authorList>
    </citation>
    <scope>NUCLEOTIDE SEQUENCE [LARGE SCALE GENOMIC DNA]</scope>
    <source>
        <strain evidence="3">SpSt-300</strain>
    </source>
</reference>
<dbReference type="PANTHER" id="PTHR33803:SF3">
    <property type="entry name" value="BLL1974 PROTEIN"/>
    <property type="match status" value="1"/>
</dbReference>
<dbReference type="Pfam" id="PF05598">
    <property type="entry name" value="DUF772"/>
    <property type="match status" value="1"/>
</dbReference>
<dbReference type="GO" id="GO:0003677">
    <property type="term" value="F:DNA binding"/>
    <property type="evidence" value="ECO:0007669"/>
    <property type="project" value="InterPro"/>
</dbReference>
<evidence type="ECO:0000313" key="3">
    <source>
        <dbReference type="EMBL" id="HEL66124.1"/>
    </source>
</evidence>
<organism evidence="3">
    <name type="scientific">Ammonifex degensii</name>
    <dbReference type="NCBI Taxonomy" id="42838"/>
    <lineage>
        <taxon>Bacteria</taxon>
        <taxon>Bacillati</taxon>
        <taxon>Bacillota</taxon>
        <taxon>Clostridia</taxon>
        <taxon>Thermoanaerobacterales</taxon>
        <taxon>Thermoanaerobacteraceae</taxon>
        <taxon>Ammonifex</taxon>
    </lineage>
</organism>
<feature type="domain" description="Transposase InsH N-terminal" evidence="2">
    <location>
        <begin position="29"/>
        <end position="115"/>
    </location>
</feature>
<dbReference type="PANTHER" id="PTHR33803">
    <property type="entry name" value="IS1478 TRANSPOSASE"/>
    <property type="match status" value="1"/>
</dbReference>
<dbReference type="Pfam" id="PF01609">
    <property type="entry name" value="DDE_Tnp_1"/>
    <property type="match status" value="1"/>
</dbReference>
<dbReference type="InterPro" id="IPR008490">
    <property type="entry name" value="Transposase_InsH_N"/>
</dbReference>
<evidence type="ECO:0000259" key="1">
    <source>
        <dbReference type="Pfam" id="PF01609"/>
    </source>
</evidence>
<dbReference type="EMBL" id="DSMU01000353">
    <property type="protein sequence ID" value="HEL66124.1"/>
    <property type="molecule type" value="Genomic_DNA"/>
</dbReference>
<gene>
    <name evidence="3" type="ORF">ENQ34_05545</name>
</gene>
<protein>
    <submittedName>
        <fullName evidence="3">ISNCY family transposase</fullName>
    </submittedName>
</protein>
<sequence length="464" mass="52919">MLRLRQEQSRQVSFLDQLLPPEVFALPEDLAKLDAWLDDERFFTPFRDKYHACLGRPSVPAETYLRMLALKHQYGLSDRHLCALVNDRISWRRFCRIPWHAPVPHPSSLSKIRQRLDAGGSDHMAELNAHLVRKAREEKLLKSRNKVRVDTTVVEANIHHPTDSGLIADTVRVVTRLVKQVQATFSGAGAAIRDRTRSIKKRVLQITKVLKRHTPDAVQEVRQLTGEMADIATKTLEAAREVVQQLRQGVSHLAAAAQAGQQRLAARLEKTLALGERIIKQARQVNAGQLTLPERVVSIFDPEARPIKRGKAHRETEFGYKVRLTESAERLITAYGVMTGNPPDQELLLPGVAEHIRRTGRVPEGAATDRGFWSPENERALKAIGVRKVSLPCRGKRSRRRTEHERQSWFRRLQRWRAGQEGTISELKRRYGLDRTLYRGLDGCRRWVGGAIWGYNLNRIAKLI</sequence>
<accession>A0A7C2EAE4</accession>
<proteinExistence type="predicted"/>
<feature type="domain" description="Transposase IS4-like" evidence="1">
    <location>
        <begin position="308"/>
        <end position="457"/>
    </location>
</feature>
<dbReference type="AlphaFoldDB" id="A0A7C2EAE4"/>
<dbReference type="GO" id="GO:0006313">
    <property type="term" value="P:DNA transposition"/>
    <property type="evidence" value="ECO:0007669"/>
    <property type="project" value="InterPro"/>
</dbReference>
<dbReference type="InterPro" id="IPR002559">
    <property type="entry name" value="Transposase_11"/>
</dbReference>
<name>A0A7C2EAE4_9THEO</name>
<comment type="caution">
    <text evidence="3">The sequence shown here is derived from an EMBL/GenBank/DDBJ whole genome shotgun (WGS) entry which is preliminary data.</text>
</comment>
<dbReference type="NCBIfam" id="NF033593">
    <property type="entry name" value="transpos_ISNCY_1"/>
    <property type="match status" value="1"/>
</dbReference>